<protein>
    <submittedName>
        <fullName evidence="3">DUF4113 domain-containing protein</fullName>
    </submittedName>
</protein>
<keyword evidence="3" id="KW-0614">Plasmid</keyword>
<dbReference type="Proteomes" id="UP000831796">
    <property type="component" value="Plasmid unnamed2"/>
</dbReference>
<feature type="domain" description="DNA polymerase Y-family little finger" evidence="1">
    <location>
        <begin position="40"/>
        <end position="155"/>
    </location>
</feature>
<dbReference type="InterPro" id="IPR017961">
    <property type="entry name" value="DNA_pol_Y-fam_little_finger"/>
</dbReference>
<reference evidence="3" key="1">
    <citation type="submission" date="2022-04" db="EMBL/GenBank/DDBJ databases">
        <title>Hymenobacter sp. isolated from the air.</title>
        <authorList>
            <person name="Won M."/>
            <person name="Lee C.-M."/>
            <person name="Woen H.-Y."/>
            <person name="Kwon S.-W."/>
        </authorList>
    </citation>
    <scope>NUCLEOTIDE SEQUENCE</scope>
    <source>
        <strain evidence="3">5116S-3</strain>
        <plasmid evidence="3">unnamed2</plasmid>
    </source>
</reference>
<evidence type="ECO:0000259" key="1">
    <source>
        <dbReference type="Pfam" id="PF11799"/>
    </source>
</evidence>
<dbReference type="KEGG" id="hcu:MUN79_29665"/>
<dbReference type="EMBL" id="CP095048">
    <property type="protein sequence ID" value="UOQ75249.1"/>
    <property type="molecule type" value="Genomic_DNA"/>
</dbReference>
<keyword evidence="4" id="KW-1185">Reference proteome</keyword>
<dbReference type="AlphaFoldDB" id="A0A8T9QI27"/>
<feature type="domain" description="DUF4113" evidence="2">
    <location>
        <begin position="167"/>
        <end position="221"/>
    </location>
</feature>
<name>A0A8T9QI27_9BACT</name>
<dbReference type="Pfam" id="PF11799">
    <property type="entry name" value="IMS_C"/>
    <property type="match status" value="1"/>
</dbReference>
<dbReference type="InterPro" id="IPR036775">
    <property type="entry name" value="DNA_pol_Y-fam_lit_finger_sf"/>
</dbReference>
<dbReference type="GO" id="GO:0006281">
    <property type="term" value="P:DNA repair"/>
    <property type="evidence" value="ECO:0007669"/>
    <property type="project" value="InterPro"/>
</dbReference>
<proteinExistence type="predicted"/>
<dbReference type="RefSeq" id="WP_244678582.1">
    <property type="nucleotide sequence ID" value="NZ_CP095048.1"/>
</dbReference>
<geneLocation type="plasmid" evidence="3 4">
    <name>unnamed2</name>
</geneLocation>
<dbReference type="GO" id="GO:0003684">
    <property type="term" value="F:damaged DNA binding"/>
    <property type="evidence" value="ECO:0007669"/>
    <property type="project" value="InterPro"/>
</dbReference>
<sequence>MEAYARKHLGEVVGARLMRELQGFPCQGLAPSEDGTLSRRTLSVSRTFGRPLTDLPDVTGAVSAFASRAAEKLRRQGDAVHLMTVFLSKSRYGLEPPPYSCSAVLTLPVATNDTIELVRFARAALKRLWQPGNRYTKAGVILDGLEPEVQTQLSLFEPAPVSEKRAKLMAELDALNRRFGKGTVKLASLVLPPGKVQAPWEGQAQWRTPQYTTRLEDLLLVG</sequence>
<evidence type="ECO:0000313" key="3">
    <source>
        <dbReference type="EMBL" id="UOQ75249.1"/>
    </source>
</evidence>
<dbReference type="SUPFAM" id="SSF100879">
    <property type="entry name" value="Lesion bypass DNA polymerase (Y-family), little finger domain"/>
    <property type="match status" value="1"/>
</dbReference>
<gene>
    <name evidence="3" type="ORF">MUN79_29665</name>
</gene>
<organism evidence="3 4">
    <name type="scientific">Hymenobacter cellulosilyticus</name>
    <dbReference type="NCBI Taxonomy" id="2932248"/>
    <lineage>
        <taxon>Bacteria</taxon>
        <taxon>Pseudomonadati</taxon>
        <taxon>Bacteroidota</taxon>
        <taxon>Cytophagia</taxon>
        <taxon>Cytophagales</taxon>
        <taxon>Hymenobacteraceae</taxon>
        <taxon>Hymenobacter</taxon>
    </lineage>
</organism>
<dbReference type="InterPro" id="IPR025188">
    <property type="entry name" value="DUF4113"/>
</dbReference>
<evidence type="ECO:0000313" key="4">
    <source>
        <dbReference type="Proteomes" id="UP000831796"/>
    </source>
</evidence>
<dbReference type="Pfam" id="PF13438">
    <property type="entry name" value="DUF4113"/>
    <property type="match status" value="1"/>
</dbReference>
<dbReference type="Gene3D" id="3.30.1490.100">
    <property type="entry name" value="DNA polymerase, Y-family, little finger domain"/>
    <property type="match status" value="1"/>
</dbReference>
<accession>A0A8T9QI27</accession>
<evidence type="ECO:0000259" key="2">
    <source>
        <dbReference type="Pfam" id="PF13438"/>
    </source>
</evidence>